<evidence type="ECO:0000313" key="2">
    <source>
        <dbReference type="Proteomes" id="UP000183496"/>
    </source>
</evidence>
<dbReference type="RefSeq" id="WP_041895451.1">
    <property type="nucleotide sequence ID" value="NZ_CP010817.1"/>
</dbReference>
<dbReference type="EMBL" id="FOFY01000009">
    <property type="protein sequence ID" value="SER09095.1"/>
    <property type="molecule type" value="Genomic_DNA"/>
</dbReference>
<proteinExistence type="predicted"/>
<organism evidence="1 2">
    <name type="scientific">Myroides profundi</name>
    <dbReference type="NCBI Taxonomy" id="480520"/>
    <lineage>
        <taxon>Bacteria</taxon>
        <taxon>Pseudomonadati</taxon>
        <taxon>Bacteroidota</taxon>
        <taxon>Flavobacteriia</taxon>
        <taxon>Flavobacteriales</taxon>
        <taxon>Flavobacteriaceae</taxon>
        <taxon>Myroides</taxon>
    </lineage>
</organism>
<gene>
    <name evidence="1" type="ORF">SAMN04488089_10975</name>
</gene>
<dbReference type="AlphaFoldDB" id="A0AAJ5BEE3"/>
<accession>A0AAJ5BEE3</accession>
<keyword evidence="2" id="KW-1185">Reference proteome</keyword>
<dbReference type="Proteomes" id="UP000183496">
    <property type="component" value="Unassembled WGS sequence"/>
</dbReference>
<comment type="caution">
    <text evidence="1">The sequence shown here is derived from an EMBL/GenBank/DDBJ whole genome shotgun (WGS) entry which is preliminary data.</text>
</comment>
<sequence length="77" mass="9117">MVNSTLQSEREELINSLLQVKDISLIRKIREILRHDEQLPAVMSVEELRKEVLLGVEEVRSGYGIKQKDFFEEMDKW</sequence>
<evidence type="ECO:0000313" key="1">
    <source>
        <dbReference type="EMBL" id="SER09095.1"/>
    </source>
</evidence>
<dbReference type="KEGG" id="mpw:MPR_2319"/>
<protein>
    <submittedName>
        <fullName evidence="1">Uncharacterized protein</fullName>
    </submittedName>
</protein>
<reference evidence="1 2" key="1">
    <citation type="submission" date="2016-10" db="EMBL/GenBank/DDBJ databases">
        <authorList>
            <person name="Varghese N."/>
            <person name="Submissions S."/>
        </authorList>
    </citation>
    <scope>NUCLEOTIDE SEQUENCE [LARGE SCALE GENOMIC DNA]</scope>
    <source>
        <strain evidence="2">DSM 19823 / KCTC 23066 / CCTCC M 208030 / D25</strain>
    </source>
</reference>
<name>A0AAJ5BEE3_MYRPR</name>